<reference evidence="2 3" key="1">
    <citation type="journal article" date="2012" name="PLoS Pathog.">
        <title>Diverse lifestyles and strategies of plant pathogenesis encoded in the genomes of eighteen Dothideomycetes fungi.</title>
        <authorList>
            <person name="Ohm R.A."/>
            <person name="Feau N."/>
            <person name="Henrissat B."/>
            <person name="Schoch C.L."/>
            <person name="Horwitz B.A."/>
            <person name="Barry K.W."/>
            <person name="Condon B.J."/>
            <person name="Copeland A.C."/>
            <person name="Dhillon B."/>
            <person name="Glaser F."/>
            <person name="Hesse C.N."/>
            <person name="Kosti I."/>
            <person name="LaButti K."/>
            <person name="Lindquist E.A."/>
            <person name="Lucas S."/>
            <person name="Salamov A.A."/>
            <person name="Bradshaw R.E."/>
            <person name="Ciuffetti L."/>
            <person name="Hamelin R.C."/>
            <person name="Kema G.H.J."/>
            <person name="Lawrence C."/>
            <person name="Scott J.A."/>
            <person name="Spatafora J.W."/>
            <person name="Turgeon B.G."/>
            <person name="de Wit P.J.G.M."/>
            <person name="Zhong S."/>
            <person name="Goodwin S.B."/>
            <person name="Grigoriev I.V."/>
        </authorList>
    </citation>
    <scope>NUCLEOTIDE SEQUENCE [LARGE SCALE GENOMIC DNA]</scope>
    <source>
        <strain evidence="2 3">SO2202</strain>
    </source>
</reference>
<protein>
    <recommendedName>
        <fullName evidence="4">Calcofluor white hypersensitive protein</fullName>
    </recommendedName>
</protein>
<dbReference type="RefSeq" id="XP_016762251.1">
    <property type="nucleotide sequence ID" value="XM_016904613.1"/>
</dbReference>
<organism evidence="2 3">
    <name type="scientific">Sphaerulina musiva (strain SO2202)</name>
    <name type="common">Poplar stem canker fungus</name>
    <name type="synonym">Septoria musiva</name>
    <dbReference type="NCBI Taxonomy" id="692275"/>
    <lineage>
        <taxon>Eukaryota</taxon>
        <taxon>Fungi</taxon>
        <taxon>Dikarya</taxon>
        <taxon>Ascomycota</taxon>
        <taxon>Pezizomycotina</taxon>
        <taxon>Dothideomycetes</taxon>
        <taxon>Dothideomycetidae</taxon>
        <taxon>Mycosphaerellales</taxon>
        <taxon>Mycosphaerellaceae</taxon>
        <taxon>Sphaerulina</taxon>
    </lineage>
</organism>
<evidence type="ECO:0000256" key="1">
    <source>
        <dbReference type="SAM" id="MobiDB-lite"/>
    </source>
</evidence>
<dbReference type="EMBL" id="KB456262">
    <property type="protein sequence ID" value="EMF14130.1"/>
    <property type="molecule type" value="Genomic_DNA"/>
</dbReference>
<dbReference type="AlphaFoldDB" id="M3D7H5"/>
<accession>M3D7H5</accession>
<proteinExistence type="predicted"/>
<dbReference type="OMA" id="KHQMRID"/>
<feature type="region of interest" description="Disordered" evidence="1">
    <location>
        <begin position="40"/>
        <end position="59"/>
    </location>
</feature>
<keyword evidence="3" id="KW-1185">Reference proteome</keyword>
<dbReference type="Proteomes" id="UP000016931">
    <property type="component" value="Unassembled WGS sequence"/>
</dbReference>
<gene>
    <name evidence="2" type="ORF">SEPMUDRAFT_147946</name>
</gene>
<evidence type="ECO:0000313" key="2">
    <source>
        <dbReference type="EMBL" id="EMF14130.1"/>
    </source>
</evidence>
<evidence type="ECO:0000313" key="3">
    <source>
        <dbReference type="Proteomes" id="UP000016931"/>
    </source>
</evidence>
<evidence type="ECO:0008006" key="4">
    <source>
        <dbReference type="Google" id="ProtNLM"/>
    </source>
</evidence>
<dbReference type="eggNOG" id="ENOG502SSX2">
    <property type="taxonomic scope" value="Eukaryota"/>
</dbReference>
<sequence length="141" mass="14915">MSQRAVTIGGGALLAGVGYYLYAAGGDPKVAEKKFEADAARASNKVQSQLPGAGKEAKKDAELYGEEAKSKFNQLVRDGKEEAHKVDAKLAEYRKDAQSTLNSAATDAQKNANKAIDQFDQKVTEGAAKAKSGISSWFGSK</sequence>
<dbReference type="GeneID" id="27901750"/>
<dbReference type="HOGENOM" id="CLU_129945_1_0_1"/>
<dbReference type="OrthoDB" id="5355126at2759"/>
<name>M3D7H5_SPHMS</name>
<dbReference type="SUPFAM" id="SSF58113">
    <property type="entry name" value="Apolipoprotein A-I"/>
    <property type="match status" value="1"/>
</dbReference>